<name>A4JVL5_BURVG</name>
<dbReference type="AlphaFoldDB" id="A4JVL5"/>
<accession>A4JVL5</accession>
<evidence type="ECO:0000313" key="1">
    <source>
        <dbReference type="EMBL" id="ABO60318.1"/>
    </source>
</evidence>
<protein>
    <submittedName>
        <fullName evidence="1">Uncharacterized protein</fullName>
    </submittedName>
</protein>
<dbReference type="KEGG" id="bvi:Bcep1808_7441"/>
<sequence>MMDKANRAVQQVVSGATTKASDALKEWPRHGETIGGSRWFEGVPSVGIVDREVVWHCPTTGCEGVMKFNGSVWPTGVPGYHHTCTACAFTAAIKGALFGSPDGDDE</sequence>
<organism evidence="1 2">
    <name type="scientific">Burkholderia vietnamiensis (strain G4 / LMG 22486)</name>
    <name type="common">Burkholderia cepacia (strain R1808)</name>
    <dbReference type="NCBI Taxonomy" id="269482"/>
    <lineage>
        <taxon>Bacteria</taxon>
        <taxon>Pseudomonadati</taxon>
        <taxon>Pseudomonadota</taxon>
        <taxon>Betaproteobacteria</taxon>
        <taxon>Burkholderiales</taxon>
        <taxon>Burkholderiaceae</taxon>
        <taxon>Burkholderia</taxon>
        <taxon>Burkholderia cepacia complex</taxon>
    </lineage>
</organism>
<dbReference type="Proteomes" id="UP000002287">
    <property type="component" value="Plasmid pBVIE03"/>
</dbReference>
<gene>
    <name evidence="1" type="ordered locus">Bcep1808_7441</name>
</gene>
<evidence type="ECO:0000313" key="2">
    <source>
        <dbReference type="Proteomes" id="UP000002287"/>
    </source>
</evidence>
<reference evidence="1 2" key="1">
    <citation type="submission" date="2007-03" db="EMBL/GenBank/DDBJ databases">
        <title>Complete sequence of plasmid pBVIE03 of Burkholderia vietnamiensis G4.</title>
        <authorList>
            <consortium name="US DOE Joint Genome Institute"/>
            <person name="Copeland A."/>
            <person name="Lucas S."/>
            <person name="Lapidus A."/>
            <person name="Barry K."/>
            <person name="Detter J.C."/>
            <person name="Glavina del Rio T."/>
            <person name="Hammon N."/>
            <person name="Israni S."/>
            <person name="Dalin E."/>
            <person name="Tice H."/>
            <person name="Pitluck S."/>
            <person name="Chain P."/>
            <person name="Malfatti S."/>
            <person name="Shin M."/>
            <person name="Vergez L."/>
            <person name="Schmutz J."/>
            <person name="Larimer F."/>
            <person name="Land M."/>
            <person name="Hauser L."/>
            <person name="Kyrpides N."/>
            <person name="Tiedje J."/>
            <person name="Richardson P."/>
        </authorList>
    </citation>
    <scope>NUCLEOTIDE SEQUENCE [LARGE SCALE GENOMIC DNA]</scope>
    <source>
        <strain evidence="2">G4 / LMG 22486</strain>
        <plasmid evidence="1 2">pBVIE03</plasmid>
    </source>
</reference>
<proteinExistence type="predicted"/>
<dbReference type="EMBL" id="CP000619">
    <property type="protein sequence ID" value="ABO60318.1"/>
    <property type="molecule type" value="Genomic_DNA"/>
</dbReference>
<keyword evidence="1" id="KW-0614">Plasmid</keyword>
<dbReference type="HOGENOM" id="CLU_2218164_0_0_4"/>
<geneLocation type="plasmid" evidence="1 2">
    <name>pBVIE03</name>
</geneLocation>